<dbReference type="AlphaFoldDB" id="A0A653EQJ3"/>
<protein>
    <submittedName>
        <fullName evidence="3">PE family protein</fullName>
    </submittedName>
</protein>
<organism evidence="3">
    <name type="scientific">Mycobacterium riyadhense</name>
    <dbReference type="NCBI Taxonomy" id="486698"/>
    <lineage>
        <taxon>Bacteria</taxon>
        <taxon>Bacillati</taxon>
        <taxon>Actinomycetota</taxon>
        <taxon>Actinomycetes</taxon>
        <taxon>Mycobacteriales</taxon>
        <taxon>Mycobacteriaceae</taxon>
        <taxon>Mycobacterium</taxon>
    </lineage>
</organism>
<accession>A0A653EQJ3</accession>
<feature type="region of interest" description="Disordered" evidence="1">
    <location>
        <begin position="123"/>
        <end position="142"/>
    </location>
</feature>
<dbReference type="EMBL" id="LR589090">
    <property type="protein sequence ID" value="VTO99035.1"/>
    <property type="molecule type" value="Genomic_DNA"/>
</dbReference>
<dbReference type="RefSeq" id="WP_085250813.1">
    <property type="nucleotide sequence ID" value="NZ_JACKSL010000071.1"/>
</dbReference>
<name>A0A653EQJ3_9MYCO</name>
<dbReference type="InterPro" id="IPR000084">
    <property type="entry name" value="PE-PGRS_N"/>
</dbReference>
<feature type="domain" description="PE" evidence="2">
    <location>
        <begin position="43"/>
        <end position="94"/>
    </location>
</feature>
<reference evidence="3" key="1">
    <citation type="submission" date="2019-05" db="EMBL/GenBank/DDBJ databases">
        <authorList>
            <person name="Naeem R."/>
            <person name="Antony C."/>
            <person name="Guan Q."/>
        </authorList>
    </citation>
    <scope>NUCLEOTIDE SEQUENCE</scope>
    <source>
        <strain evidence="3">2</strain>
    </source>
</reference>
<gene>
    <name evidence="3" type="ORF">BIN_B_02828</name>
</gene>
<dbReference type="GeneID" id="300112579"/>
<evidence type="ECO:0000313" key="3">
    <source>
        <dbReference type="EMBL" id="VTO99035.1"/>
    </source>
</evidence>
<dbReference type="Pfam" id="PF00934">
    <property type="entry name" value="PE"/>
    <property type="match status" value="1"/>
</dbReference>
<feature type="region of interest" description="Disordered" evidence="1">
    <location>
        <begin position="1"/>
        <end position="24"/>
    </location>
</feature>
<evidence type="ECO:0000259" key="2">
    <source>
        <dbReference type="Pfam" id="PF00934"/>
    </source>
</evidence>
<dbReference type="InterPro" id="IPR038332">
    <property type="entry name" value="PPE_sf"/>
</dbReference>
<proteinExistence type="predicted"/>
<dbReference type="Gene3D" id="1.10.287.850">
    <property type="entry name" value="HP0062-like domain"/>
    <property type="match status" value="1"/>
</dbReference>
<dbReference type="SUPFAM" id="SSF140459">
    <property type="entry name" value="PE/PPE dimer-like"/>
    <property type="match status" value="1"/>
</dbReference>
<evidence type="ECO:0000256" key="1">
    <source>
        <dbReference type="SAM" id="MobiDB-lite"/>
    </source>
</evidence>
<sequence>MLTSQAVDIRKTSSTPKPPAPSCRQTIVHRQTAEEGYVVPNGVSTESLAAAALDVERIGRAVAVANKAAAAAPTGVVAPNADEVSIDVAPLLGAPLLGAPALSHQERPAMPFRMDVLVRPTTAPPGVARRAGRPKSWDQLSGTCAPSIATARASRA</sequence>